<evidence type="ECO:0000256" key="4">
    <source>
        <dbReference type="ARBA" id="ARBA00022676"/>
    </source>
</evidence>
<keyword evidence="5 10" id="KW-0808">Transferase</keyword>
<evidence type="ECO:0000259" key="12">
    <source>
        <dbReference type="Pfam" id="PF02366"/>
    </source>
</evidence>
<feature type="transmembrane region" description="Helical" evidence="10">
    <location>
        <begin position="506"/>
        <end position="526"/>
    </location>
</feature>
<evidence type="ECO:0000313" key="15">
    <source>
        <dbReference type="Proteomes" id="UP000249886"/>
    </source>
</evidence>
<protein>
    <recommendedName>
        <fullName evidence="9 10">Polyprenol-phosphate-mannose--protein mannosyltransferase</fullName>
        <ecNumber evidence="10">2.4.1.-</ecNumber>
    </recommendedName>
</protein>
<dbReference type="PANTHER" id="PTHR10050:SF46">
    <property type="entry name" value="PROTEIN O-MANNOSYL-TRANSFERASE 2"/>
    <property type="match status" value="1"/>
</dbReference>
<feature type="transmembrane region" description="Helical" evidence="10">
    <location>
        <begin position="127"/>
        <end position="150"/>
    </location>
</feature>
<accession>A0A6H9XKF0</accession>
<dbReference type="GO" id="GO:0012505">
    <property type="term" value="C:endomembrane system"/>
    <property type="evidence" value="ECO:0007669"/>
    <property type="project" value="UniProtKB-SubCell"/>
</dbReference>
<comment type="caution">
    <text evidence="14">The sequence shown here is derived from an EMBL/GenBank/DDBJ whole genome shotgun (WGS) entry which is preliminary data.</text>
</comment>
<dbReference type="EMBL" id="UARK01000031">
    <property type="protein sequence ID" value="SPW31336.1"/>
    <property type="molecule type" value="Genomic_DNA"/>
</dbReference>
<evidence type="ECO:0000256" key="7">
    <source>
        <dbReference type="ARBA" id="ARBA00022989"/>
    </source>
</evidence>
<evidence type="ECO:0000313" key="14">
    <source>
        <dbReference type="EMBL" id="SPW31336.1"/>
    </source>
</evidence>
<dbReference type="EC" id="2.4.1.-" evidence="10"/>
<feature type="transmembrane region" description="Helical" evidence="10">
    <location>
        <begin position="462"/>
        <end position="485"/>
    </location>
</feature>
<feature type="transmembrane region" description="Helical" evidence="10">
    <location>
        <begin position="285"/>
        <end position="306"/>
    </location>
</feature>
<feature type="domain" description="ArnT-like N-terminal" evidence="12">
    <location>
        <begin position="115"/>
        <end position="305"/>
    </location>
</feature>
<feature type="transmembrane region" description="Helical" evidence="10">
    <location>
        <begin position="439"/>
        <end position="456"/>
    </location>
</feature>
<keyword evidence="4 10" id="KW-0328">Glycosyltransferase</keyword>
<keyword evidence="7 10" id="KW-1133">Transmembrane helix</keyword>
<keyword evidence="6 10" id="KW-0812">Transmembrane</keyword>
<dbReference type="AlphaFoldDB" id="A0A6H9XKF0"/>
<dbReference type="GO" id="GO:0004169">
    <property type="term" value="F:dolichyl-phosphate-mannose-protein mannosyltransferase activity"/>
    <property type="evidence" value="ECO:0007669"/>
    <property type="project" value="UniProtKB-UniRule"/>
</dbReference>
<evidence type="ECO:0000256" key="6">
    <source>
        <dbReference type="ARBA" id="ARBA00022692"/>
    </source>
</evidence>
<dbReference type="Pfam" id="PF02366">
    <property type="entry name" value="PMT"/>
    <property type="match status" value="1"/>
</dbReference>
<dbReference type="GeneID" id="84575158"/>
<feature type="transmembrane region" description="Helical" evidence="10">
    <location>
        <begin position="234"/>
        <end position="249"/>
    </location>
</feature>
<comment type="function">
    <text evidence="10">Protein O-mannosyltransferase that catalyzes the transfer of a single mannose residue from a polyprenol phospho-mannosyl lipidic donor to the hydroxyl group of selected serine and threonine residues in acceptor proteins.</text>
</comment>
<feature type="domain" description="Protein O-mannosyl-transferase C-terminal four TM" evidence="13">
    <location>
        <begin position="349"/>
        <end position="549"/>
    </location>
</feature>
<keyword evidence="8 10" id="KW-0472">Membrane</keyword>
<feature type="region of interest" description="Disordered" evidence="11">
    <location>
        <begin position="8"/>
        <end position="37"/>
    </location>
</feature>
<name>A0A6H9XKF0_9CORY</name>
<dbReference type="InterPro" id="IPR027005">
    <property type="entry name" value="PMT-like"/>
</dbReference>
<proteinExistence type="inferred from homology"/>
<feature type="transmembrane region" description="Helical" evidence="10">
    <location>
        <begin position="162"/>
        <end position="179"/>
    </location>
</feature>
<evidence type="ECO:0000256" key="10">
    <source>
        <dbReference type="RuleBase" id="RU367007"/>
    </source>
</evidence>
<dbReference type="InterPro" id="IPR003342">
    <property type="entry name" value="ArnT-like_N"/>
</dbReference>
<feature type="transmembrane region" description="Helical" evidence="10">
    <location>
        <begin position="185"/>
        <end position="202"/>
    </location>
</feature>
<dbReference type="Pfam" id="PF16192">
    <property type="entry name" value="PMT_4TMC"/>
    <property type="match status" value="1"/>
</dbReference>
<dbReference type="InterPro" id="IPR032421">
    <property type="entry name" value="PMT_4TMC"/>
</dbReference>
<evidence type="ECO:0000256" key="2">
    <source>
        <dbReference type="ARBA" id="ARBA00004922"/>
    </source>
</evidence>
<evidence type="ECO:0000256" key="8">
    <source>
        <dbReference type="ARBA" id="ARBA00023136"/>
    </source>
</evidence>
<dbReference type="Proteomes" id="UP000249886">
    <property type="component" value="Unassembled WGS sequence"/>
</dbReference>
<keyword evidence="10" id="KW-1003">Cell membrane</keyword>
<feature type="transmembrane region" description="Helical" evidence="10">
    <location>
        <begin position="415"/>
        <end position="432"/>
    </location>
</feature>
<dbReference type="PANTHER" id="PTHR10050">
    <property type="entry name" value="DOLICHYL-PHOSPHATE-MANNOSE--PROTEIN MANNOSYLTRANSFERASE"/>
    <property type="match status" value="1"/>
</dbReference>
<dbReference type="RefSeq" id="WP_005526938.1">
    <property type="nucleotide sequence ID" value="NZ_CP050134.2"/>
</dbReference>
<dbReference type="UniPathway" id="UPA00378"/>
<evidence type="ECO:0000256" key="5">
    <source>
        <dbReference type="ARBA" id="ARBA00022679"/>
    </source>
</evidence>
<comment type="similarity">
    <text evidence="3 10">Belongs to the glycosyltransferase 39 family.</text>
</comment>
<comment type="pathway">
    <text evidence="2 10">Protein modification; protein glycosylation.</text>
</comment>
<sequence length="550" mass="62241">MAQVISLTSNLRRKAAHTSADEPRPPVGRFTRPATPPEPRRIVWTKFDTNTTIIIGLWTLITRFVGLNSAVADGTPVFDEKHYVPQAWDMVNSWVNPLIGGIESNPGYGLVVHPPLAKQIEAYGELIFGYTALGWRIMAALFGTATVLLIMNLARQLTGSSVIAAFAGILALFDGVLLITSRFGMLDIFQTLFIVGAAYCLTRDYNQMRVRLHQAWLAGGLGTHRFGPRFGFRWWRFGGGVCLGLALSVKWSGLYYMAFFGLMTVLFDVYLRHRYQVKQPVLGTLVRDTIAAFCSIVILPIALYAWSWRAWFTSETSIYRHVDTWKDVAINNHDFAPDSWVFRLPEALASWIYYHKSVLAFHASLTTSAGHVHPWDSKPWSWLVSGRPILYYSVTDIHCGESTCRRMIYLFGTPAIWWLTIPIILWSLWCVIIRKDLRLIIPLVSFAAGFLPWLAAYDRQMYFFYATPLIPFTIIMIAIGLGELIPLGKRLKIPAIFHKIGTETTTVGGLIVALYLGLVVAMFVYFSPILYGYTIPDALYETLMWIPSWR</sequence>
<gene>
    <name evidence="14" type="ORF">NCTC10254_02086</name>
</gene>
<evidence type="ECO:0000256" key="11">
    <source>
        <dbReference type="SAM" id="MobiDB-lite"/>
    </source>
</evidence>
<organism evidence="14 15">
    <name type="scientific">Corynebacterium matruchotii</name>
    <dbReference type="NCBI Taxonomy" id="43768"/>
    <lineage>
        <taxon>Bacteria</taxon>
        <taxon>Bacillati</taxon>
        <taxon>Actinomycetota</taxon>
        <taxon>Actinomycetes</taxon>
        <taxon>Mycobacteriales</taxon>
        <taxon>Corynebacteriaceae</taxon>
        <taxon>Corynebacterium</taxon>
    </lineage>
</organism>
<evidence type="ECO:0000256" key="1">
    <source>
        <dbReference type="ARBA" id="ARBA00004127"/>
    </source>
</evidence>
<comment type="subcellular location">
    <subcellularLocation>
        <location evidence="10">Cell membrane</location>
    </subcellularLocation>
    <subcellularLocation>
        <location evidence="1">Endomembrane system</location>
        <topology evidence="1">Multi-pass membrane protein</topology>
    </subcellularLocation>
</comment>
<reference evidence="14 15" key="1">
    <citation type="submission" date="2018-06" db="EMBL/GenBank/DDBJ databases">
        <authorList>
            <consortium name="Pathogen Informatics"/>
            <person name="Doyle S."/>
        </authorList>
    </citation>
    <scope>NUCLEOTIDE SEQUENCE [LARGE SCALE GENOMIC DNA]</scope>
    <source>
        <strain evidence="14 15">NCTC10254</strain>
    </source>
</reference>
<evidence type="ECO:0000259" key="13">
    <source>
        <dbReference type="Pfam" id="PF16192"/>
    </source>
</evidence>
<evidence type="ECO:0000256" key="3">
    <source>
        <dbReference type="ARBA" id="ARBA00007222"/>
    </source>
</evidence>
<evidence type="ECO:0000256" key="9">
    <source>
        <dbReference type="ARBA" id="ARBA00093617"/>
    </source>
</evidence>
<dbReference type="GO" id="GO:0005886">
    <property type="term" value="C:plasma membrane"/>
    <property type="evidence" value="ECO:0007669"/>
    <property type="project" value="UniProtKB-SubCell"/>
</dbReference>